<reference evidence="1" key="1">
    <citation type="journal article" date="2014" name="Front. Microbiol.">
        <title>High frequency of phylogenetically diverse reductive dehalogenase-homologous genes in deep subseafloor sedimentary metagenomes.</title>
        <authorList>
            <person name="Kawai M."/>
            <person name="Futagami T."/>
            <person name="Toyoda A."/>
            <person name="Takaki Y."/>
            <person name="Nishi S."/>
            <person name="Hori S."/>
            <person name="Arai W."/>
            <person name="Tsubouchi T."/>
            <person name="Morono Y."/>
            <person name="Uchiyama I."/>
            <person name="Ito T."/>
            <person name="Fujiyama A."/>
            <person name="Inagaki F."/>
            <person name="Takami H."/>
        </authorList>
    </citation>
    <scope>NUCLEOTIDE SEQUENCE</scope>
    <source>
        <strain evidence="1">Expedition CK06-06</strain>
    </source>
</reference>
<proteinExistence type="predicted"/>
<gene>
    <name evidence="1" type="ORF">S06H3_34524</name>
</gene>
<dbReference type="EMBL" id="BARV01020733">
    <property type="protein sequence ID" value="GAI30528.1"/>
    <property type="molecule type" value="Genomic_DNA"/>
</dbReference>
<evidence type="ECO:0000313" key="1">
    <source>
        <dbReference type="EMBL" id="GAI30528.1"/>
    </source>
</evidence>
<sequence>TLTGMNMFIQGNAARLTAGLSLVTAAPAALGLPAGDPAFAVTNMSDGGQNYDLAFDDGFDWNTETGGGIMWYQGKPVASSHTFFGGPWRYVGVALGVDPGGTASPLIGVGALGFTLVETQKVWWAARIIRADGRCSTLFRCDPVIVAV</sequence>
<name>X1MGZ2_9ZZZZ</name>
<accession>X1MGZ2</accession>
<feature type="non-terminal residue" evidence="1">
    <location>
        <position position="1"/>
    </location>
</feature>
<protein>
    <submittedName>
        <fullName evidence="1">Uncharacterized protein</fullName>
    </submittedName>
</protein>
<organism evidence="1">
    <name type="scientific">marine sediment metagenome</name>
    <dbReference type="NCBI Taxonomy" id="412755"/>
    <lineage>
        <taxon>unclassified sequences</taxon>
        <taxon>metagenomes</taxon>
        <taxon>ecological metagenomes</taxon>
    </lineage>
</organism>
<comment type="caution">
    <text evidence="1">The sequence shown here is derived from an EMBL/GenBank/DDBJ whole genome shotgun (WGS) entry which is preliminary data.</text>
</comment>
<dbReference type="AlphaFoldDB" id="X1MGZ2"/>